<protein>
    <recommendedName>
        <fullName evidence="4">Beta/gamma crystallin 'Greek key' domain-containing protein</fullName>
    </recommendedName>
</protein>
<reference evidence="2 3" key="1">
    <citation type="submission" date="2019-04" db="EMBL/GenBank/DDBJ databases">
        <title>Friends and foes A comparative genomics studyof 23 Aspergillus species from section Flavi.</title>
        <authorList>
            <consortium name="DOE Joint Genome Institute"/>
            <person name="Kjaerbolling I."/>
            <person name="Vesth T."/>
            <person name="Frisvad J.C."/>
            <person name="Nybo J.L."/>
            <person name="Theobald S."/>
            <person name="Kildgaard S."/>
            <person name="Isbrandt T."/>
            <person name="Kuo A."/>
            <person name="Sato A."/>
            <person name="Lyhne E.K."/>
            <person name="Kogle M.E."/>
            <person name="Wiebenga A."/>
            <person name="Kun R.S."/>
            <person name="Lubbers R.J."/>
            <person name="Makela M.R."/>
            <person name="Barry K."/>
            <person name="Chovatia M."/>
            <person name="Clum A."/>
            <person name="Daum C."/>
            <person name="Haridas S."/>
            <person name="He G."/>
            <person name="LaButti K."/>
            <person name="Lipzen A."/>
            <person name="Mondo S."/>
            <person name="Riley R."/>
            <person name="Salamov A."/>
            <person name="Simmons B.A."/>
            <person name="Magnuson J.K."/>
            <person name="Henrissat B."/>
            <person name="Mortensen U.H."/>
            <person name="Larsen T.O."/>
            <person name="Devries R.P."/>
            <person name="Grigoriev I.V."/>
            <person name="Machida M."/>
            <person name="Baker S.E."/>
            <person name="Andersen M.R."/>
        </authorList>
    </citation>
    <scope>NUCLEOTIDE SEQUENCE [LARGE SCALE GENOMIC DNA]</scope>
    <source>
        <strain evidence="2 3">IBT 29228</strain>
    </source>
</reference>
<proteinExistence type="predicted"/>
<evidence type="ECO:0000313" key="3">
    <source>
        <dbReference type="Proteomes" id="UP000326198"/>
    </source>
</evidence>
<feature type="chain" id="PRO_5024842234" description="Beta/gamma crystallin 'Greek key' domain-containing protein" evidence="1">
    <location>
        <begin position="24"/>
        <end position="121"/>
    </location>
</feature>
<keyword evidence="3" id="KW-1185">Reference proteome</keyword>
<organism evidence="2 3">
    <name type="scientific">Aspergillus bertholletiae</name>
    <dbReference type="NCBI Taxonomy" id="1226010"/>
    <lineage>
        <taxon>Eukaryota</taxon>
        <taxon>Fungi</taxon>
        <taxon>Dikarya</taxon>
        <taxon>Ascomycota</taxon>
        <taxon>Pezizomycotina</taxon>
        <taxon>Eurotiomycetes</taxon>
        <taxon>Eurotiomycetidae</taxon>
        <taxon>Eurotiales</taxon>
        <taxon>Aspergillaceae</taxon>
        <taxon>Aspergillus</taxon>
        <taxon>Aspergillus subgen. Circumdati</taxon>
    </lineage>
</organism>
<name>A0A5N7BNB5_9EURO</name>
<dbReference type="Proteomes" id="UP000326198">
    <property type="component" value="Unassembled WGS sequence"/>
</dbReference>
<evidence type="ECO:0008006" key="4">
    <source>
        <dbReference type="Google" id="ProtNLM"/>
    </source>
</evidence>
<dbReference type="AlphaFoldDB" id="A0A5N7BNB5"/>
<dbReference type="EMBL" id="ML736156">
    <property type="protein sequence ID" value="KAE8383269.1"/>
    <property type="molecule type" value="Genomic_DNA"/>
</dbReference>
<gene>
    <name evidence="2" type="ORF">BDV26DRAFT_287769</name>
</gene>
<evidence type="ECO:0000313" key="2">
    <source>
        <dbReference type="EMBL" id="KAE8383269.1"/>
    </source>
</evidence>
<evidence type="ECO:0000256" key="1">
    <source>
        <dbReference type="SAM" id="SignalP"/>
    </source>
</evidence>
<dbReference type="OrthoDB" id="4411916at2759"/>
<keyword evidence="1" id="KW-0732">Signal</keyword>
<accession>A0A5N7BNB5</accession>
<sequence length="121" mass="13642">MMFNNLSITAIAMLSLLLPGAIAQPEAHSEPRSEQLASWDFKLKWHETTSCNDKGGNERQYSRGQCLGLHADTRAVEIIDRRESNCYLASYSDGNCQSDERILGNNGCWNLKKKWSVAFKC</sequence>
<feature type="signal peptide" evidence="1">
    <location>
        <begin position="1"/>
        <end position="23"/>
    </location>
</feature>